<sequence length="64" mass="6709">MGLSISAVLLLTVIVVLLVRKSGLKVLHAIVCVLLGFYLAGSNMAPAIDDFSTGLSNMISDISF</sequence>
<accession>A0A1W7D5M7</accession>
<evidence type="ECO:0000313" key="3">
    <source>
        <dbReference type="Proteomes" id="UP000194218"/>
    </source>
</evidence>
<feature type="transmembrane region" description="Helical" evidence="1">
    <location>
        <begin position="28"/>
        <end position="48"/>
    </location>
</feature>
<organism evidence="2 3">
    <name type="scientific">Streptomyces marincola</name>
    <dbReference type="NCBI Taxonomy" id="2878388"/>
    <lineage>
        <taxon>Bacteria</taxon>
        <taxon>Bacillati</taxon>
        <taxon>Actinomycetota</taxon>
        <taxon>Actinomycetes</taxon>
        <taxon>Kitasatosporales</taxon>
        <taxon>Streptomycetaceae</taxon>
        <taxon>Streptomyces</taxon>
    </lineage>
</organism>
<evidence type="ECO:0000256" key="1">
    <source>
        <dbReference type="SAM" id="Phobius"/>
    </source>
</evidence>
<keyword evidence="1" id="KW-0812">Transmembrane</keyword>
<gene>
    <name evidence="2" type="ORF">CAG99_07760</name>
</gene>
<dbReference type="RefSeq" id="WP_086162058.1">
    <property type="nucleotide sequence ID" value="NZ_CP021121.1"/>
</dbReference>
<proteinExistence type="predicted"/>
<dbReference type="AlphaFoldDB" id="A0A1W7D5M7"/>
<evidence type="ECO:0000313" key="2">
    <source>
        <dbReference type="EMBL" id="ARQ72219.1"/>
    </source>
</evidence>
<dbReference type="EMBL" id="CP021121">
    <property type="protein sequence ID" value="ARQ72219.1"/>
    <property type="molecule type" value="Genomic_DNA"/>
</dbReference>
<protein>
    <submittedName>
        <fullName evidence="2">Uncharacterized protein</fullName>
    </submittedName>
</protein>
<name>A0A1W7D5M7_9ACTN</name>
<keyword evidence="3" id="KW-1185">Reference proteome</keyword>
<dbReference type="KEGG" id="smao:CAG99_07760"/>
<dbReference type="Proteomes" id="UP000194218">
    <property type="component" value="Chromosome"/>
</dbReference>
<keyword evidence="1" id="KW-1133">Transmembrane helix</keyword>
<dbReference type="OrthoDB" id="3873606at2"/>
<reference evidence="2 3" key="1">
    <citation type="submission" date="2017-05" db="EMBL/GenBank/DDBJ databases">
        <title>Complete genome sequence of Streptomyces sp. SCSIO 03032 revealed the diverse biosynthetic pathways for its bioactive secondary metabolites.</title>
        <authorList>
            <person name="Ma L."/>
            <person name="Zhu Y."/>
            <person name="Zhang W."/>
            <person name="Zhang G."/>
            <person name="Tian X."/>
            <person name="Zhang S."/>
            <person name="Zhang C."/>
        </authorList>
    </citation>
    <scope>NUCLEOTIDE SEQUENCE [LARGE SCALE GENOMIC DNA]</scope>
    <source>
        <strain evidence="2 3">SCSIO 03032</strain>
    </source>
</reference>
<keyword evidence="1" id="KW-0472">Membrane</keyword>